<evidence type="ECO:0000256" key="1">
    <source>
        <dbReference type="ARBA" id="ARBA00007176"/>
    </source>
</evidence>
<sequence>TQNLIINLDNDEWILNDENASLSSCNIENETELSFFNREAYEAYKSHPDVMKWE</sequence>
<gene>
    <name evidence="2" type="ORF">GMARGA_LOCUS23228</name>
</gene>
<proteinExistence type="inferred from homology"/>
<comment type="similarity">
    <text evidence="1">Belongs to the UPF0538 family.</text>
</comment>
<evidence type="ECO:0000313" key="3">
    <source>
        <dbReference type="Proteomes" id="UP000789901"/>
    </source>
</evidence>
<dbReference type="Proteomes" id="UP000789901">
    <property type="component" value="Unassembled WGS sequence"/>
</dbReference>
<dbReference type="PANTHER" id="PTHR18444">
    <property type="entry name" value="UPF0538 FAMILY MEMBER"/>
    <property type="match status" value="1"/>
</dbReference>
<keyword evidence="3" id="KW-1185">Reference proteome</keyword>
<evidence type="ECO:0000313" key="2">
    <source>
        <dbReference type="EMBL" id="CAG8801598.1"/>
    </source>
</evidence>
<dbReference type="InterPro" id="IPR018794">
    <property type="entry name" value="UPF0538"/>
</dbReference>
<dbReference type="Pfam" id="PF10209">
    <property type="entry name" value="DUF2340"/>
    <property type="match status" value="1"/>
</dbReference>
<feature type="non-terminal residue" evidence="2">
    <location>
        <position position="1"/>
    </location>
</feature>
<accession>A0ABN7VV72</accession>
<name>A0ABN7VV72_GIGMA</name>
<dbReference type="EMBL" id="CAJVQB010023329">
    <property type="protein sequence ID" value="CAG8801598.1"/>
    <property type="molecule type" value="Genomic_DNA"/>
</dbReference>
<protein>
    <submittedName>
        <fullName evidence="2">30198_t:CDS:1</fullName>
    </submittedName>
</protein>
<reference evidence="2 3" key="1">
    <citation type="submission" date="2021-06" db="EMBL/GenBank/DDBJ databases">
        <authorList>
            <person name="Kallberg Y."/>
            <person name="Tangrot J."/>
            <person name="Rosling A."/>
        </authorList>
    </citation>
    <scope>NUCLEOTIDE SEQUENCE [LARGE SCALE GENOMIC DNA]</scope>
    <source>
        <strain evidence="2 3">120-4 pot B 10/14</strain>
    </source>
</reference>
<comment type="caution">
    <text evidence="2">The sequence shown here is derived from an EMBL/GenBank/DDBJ whole genome shotgun (WGS) entry which is preliminary data.</text>
</comment>
<organism evidence="2 3">
    <name type="scientific">Gigaspora margarita</name>
    <dbReference type="NCBI Taxonomy" id="4874"/>
    <lineage>
        <taxon>Eukaryota</taxon>
        <taxon>Fungi</taxon>
        <taxon>Fungi incertae sedis</taxon>
        <taxon>Mucoromycota</taxon>
        <taxon>Glomeromycotina</taxon>
        <taxon>Glomeromycetes</taxon>
        <taxon>Diversisporales</taxon>
        <taxon>Gigasporaceae</taxon>
        <taxon>Gigaspora</taxon>
    </lineage>
</organism>
<dbReference type="PANTHER" id="PTHR18444:SF9">
    <property type="entry name" value="UPF0538 PROTEIN C2ORF76"/>
    <property type="match status" value="1"/>
</dbReference>